<dbReference type="PANTHER" id="PTHR43022">
    <property type="entry name" value="PROTEIN SMF"/>
    <property type="match status" value="1"/>
</dbReference>
<feature type="domain" description="DprA winged helix" evidence="3">
    <location>
        <begin position="305"/>
        <end position="351"/>
    </location>
</feature>
<evidence type="ECO:0000313" key="5">
    <source>
        <dbReference type="Proteomes" id="UP000481872"/>
    </source>
</evidence>
<reference evidence="4 5" key="1">
    <citation type="submission" date="2020-02" db="EMBL/GenBank/DDBJ databases">
        <title>Genome assembly of a novel Clostridium senegalense strain.</title>
        <authorList>
            <person name="Gupta T.B."/>
            <person name="Jauregui R."/>
            <person name="Maclean P."/>
            <person name="Nawarathana A."/>
            <person name="Brightwell G."/>
        </authorList>
    </citation>
    <scope>NUCLEOTIDE SEQUENCE [LARGE SCALE GENOMIC DNA]</scope>
    <source>
        <strain evidence="4 5">AGRFS4</strain>
    </source>
</reference>
<dbReference type="RefSeq" id="WP_061995042.1">
    <property type="nucleotide sequence ID" value="NZ_JAAGPU010000001.1"/>
</dbReference>
<comment type="caution">
    <text evidence="4">The sequence shown here is derived from an EMBL/GenBank/DDBJ whole genome shotgun (WGS) entry which is preliminary data.</text>
</comment>
<name>A0A6M0GXW9_9CLOT</name>
<dbReference type="Gene3D" id="1.10.10.10">
    <property type="entry name" value="Winged helix-like DNA-binding domain superfamily/Winged helix DNA-binding domain"/>
    <property type="match status" value="1"/>
</dbReference>
<dbReference type="InterPro" id="IPR036388">
    <property type="entry name" value="WH-like_DNA-bd_sf"/>
</dbReference>
<proteinExistence type="inferred from homology"/>
<feature type="domain" description="Smf/DprA SLOG" evidence="2">
    <location>
        <begin position="73"/>
        <end position="284"/>
    </location>
</feature>
<evidence type="ECO:0000259" key="2">
    <source>
        <dbReference type="Pfam" id="PF02481"/>
    </source>
</evidence>
<dbReference type="InterPro" id="IPR041614">
    <property type="entry name" value="DprA_WH"/>
</dbReference>
<dbReference type="GO" id="GO:0009294">
    <property type="term" value="P:DNA-mediated transformation"/>
    <property type="evidence" value="ECO:0007669"/>
    <property type="project" value="InterPro"/>
</dbReference>
<dbReference type="Pfam" id="PF17782">
    <property type="entry name" value="WHD_DprA"/>
    <property type="match status" value="1"/>
</dbReference>
<gene>
    <name evidence="4" type="primary">dprA</name>
    <name evidence="4" type="ORF">G3M99_00365</name>
</gene>
<dbReference type="SUPFAM" id="SSF102405">
    <property type="entry name" value="MCP/YpsA-like"/>
    <property type="match status" value="1"/>
</dbReference>
<dbReference type="Gene3D" id="3.40.50.450">
    <property type="match status" value="1"/>
</dbReference>
<keyword evidence="5" id="KW-1185">Reference proteome</keyword>
<dbReference type="EMBL" id="JAAGPU010000001">
    <property type="protein sequence ID" value="NEU03325.1"/>
    <property type="molecule type" value="Genomic_DNA"/>
</dbReference>
<protein>
    <submittedName>
        <fullName evidence="4">DNA-protecting protein DprA</fullName>
    </submittedName>
</protein>
<dbReference type="NCBIfam" id="TIGR00732">
    <property type="entry name" value="dprA"/>
    <property type="match status" value="1"/>
</dbReference>
<evidence type="ECO:0000313" key="4">
    <source>
        <dbReference type="EMBL" id="NEU03325.1"/>
    </source>
</evidence>
<dbReference type="AlphaFoldDB" id="A0A6M0GXW9"/>
<sequence length="360" mass="41285">MYDKYKIWLAIAPIKNSIKLELLKELKDEKNIYNFMKENSNRKNRLVETLLRTYSEERLYNLQELCEREGISFLNIKDTKYPKSLLNINEMPYGLFYKGNIDKLNNNDKKIAIVGSRRASYYGKNIVEIICRELKDTNVQIISGLARGIDGEAHKGSIENGIYTCGVLGCGIDVIYPKEHKNLYKKIIENQGCILSEFSPDAPPERFRFPLRNRIISGLSNLIIIVEASEKSGSLITANWALEQGKDIMAVPASIFLEQNKGTNKLIKDGAYPFTSVEDIINLLEIEKTYNANKNVRKSYSEICDRIYEILTSEPMHVDEIARSSNIDITQLYGVLFEMQLREEICCLNGNYYVKVNKSI</sequence>
<dbReference type="InterPro" id="IPR057666">
    <property type="entry name" value="DrpA_SLOG"/>
</dbReference>
<accession>A0A6M0GXW9</accession>
<dbReference type="Proteomes" id="UP000481872">
    <property type="component" value="Unassembled WGS sequence"/>
</dbReference>
<organism evidence="4 5">
    <name type="scientific">Clostridium senegalense</name>
    <dbReference type="NCBI Taxonomy" id="1465809"/>
    <lineage>
        <taxon>Bacteria</taxon>
        <taxon>Bacillati</taxon>
        <taxon>Bacillota</taxon>
        <taxon>Clostridia</taxon>
        <taxon>Eubacteriales</taxon>
        <taxon>Clostridiaceae</taxon>
        <taxon>Clostridium</taxon>
    </lineage>
</organism>
<dbReference type="Pfam" id="PF02481">
    <property type="entry name" value="DNA_processg_A"/>
    <property type="match status" value="1"/>
</dbReference>
<dbReference type="InterPro" id="IPR003488">
    <property type="entry name" value="DprA"/>
</dbReference>
<evidence type="ECO:0000256" key="1">
    <source>
        <dbReference type="ARBA" id="ARBA00006525"/>
    </source>
</evidence>
<evidence type="ECO:0000259" key="3">
    <source>
        <dbReference type="Pfam" id="PF17782"/>
    </source>
</evidence>
<comment type="similarity">
    <text evidence="1">Belongs to the DprA/Smf family.</text>
</comment>
<dbReference type="PANTHER" id="PTHR43022:SF1">
    <property type="entry name" value="PROTEIN SMF"/>
    <property type="match status" value="1"/>
</dbReference>